<evidence type="ECO:0000256" key="2">
    <source>
        <dbReference type="ARBA" id="ARBA00022473"/>
    </source>
</evidence>
<keyword evidence="6 12" id="KW-0238">DNA-binding</keyword>
<sequence length="350" mass="38432">MGSSNRHWPSMFKSKPIYTTQKDHQWQSPHSSATNRSSPYSSGCDERAPEPKPRWNPKPEQIRILESIFNSGLVNPPRDEIRRIRARLQEYGQVGDANVFYWFQNRKSRSKHKNRHLQKTQNPQPGSKAVTITTSSSSSSDKSSSKSIEFFLNSPTVSVNQQPQPYLGGAGGNVSPAPPPATPRGVLSRTFLFPRGATETSFVTSSGMLLTDLMMNHQYGIPTKNPSSKMVEEDAIIKMFNHTTPPPPPPPPTLFVPNAPSTINDLQGVEEAVGTGKTIVFINDVPFEVPVGGFINVKEAFGGDAVLVDSSGQAVVTNECGMTVQALEHGAFYYLVRSFTYDHAATVDLI</sequence>
<accession>A0AAP0CCT1</accession>
<dbReference type="SUPFAM" id="SSF46689">
    <property type="entry name" value="Homeodomain-like"/>
    <property type="match status" value="1"/>
</dbReference>
<dbReference type="FunFam" id="1.10.10.60:FF:000118">
    <property type="entry name" value="WUSCHEL-related homeobox 11"/>
    <property type="match status" value="1"/>
</dbReference>
<evidence type="ECO:0000256" key="8">
    <source>
        <dbReference type="ARBA" id="ARBA00023163"/>
    </source>
</evidence>
<dbReference type="InterPro" id="IPR044557">
    <property type="entry name" value="WOX8/9-like"/>
</dbReference>
<evidence type="ECO:0000256" key="9">
    <source>
        <dbReference type="ARBA" id="ARBA00023242"/>
    </source>
</evidence>
<dbReference type="GO" id="GO:0009908">
    <property type="term" value="P:flower development"/>
    <property type="evidence" value="ECO:0007669"/>
    <property type="project" value="UniProtKB-KW"/>
</dbReference>
<keyword evidence="7 12" id="KW-0371">Homeobox</keyword>
<evidence type="ECO:0000259" key="15">
    <source>
        <dbReference type="PROSITE" id="PS50071"/>
    </source>
</evidence>
<feature type="region of interest" description="Disordered" evidence="14">
    <location>
        <begin position="1"/>
        <end position="59"/>
    </location>
</feature>
<evidence type="ECO:0000256" key="12">
    <source>
        <dbReference type="PROSITE-ProRule" id="PRU00108"/>
    </source>
</evidence>
<evidence type="ECO:0000256" key="10">
    <source>
        <dbReference type="ARBA" id="ARBA00024040"/>
    </source>
</evidence>
<dbReference type="InterPro" id="IPR001356">
    <property type="entry name" value="HD"/>
</dbReference>
<feature type="compositionally biased region" description="Polar residues" evidence="14">
    <location>
        <begin position="26"/>
        <end position="41"/>
    </location>
</feature>
<comment type="caution">
    <text evidence="16">The sequence shown here is derived from an EMBL/GenBank/DDBJ whole genome shotgun (WGS) entry which is preliminary data.</text>
</comment>
<evidence type="ECO:0000256" key="14">
    <source>
        <dbReference type="SAM" id="MobiDB-lite"/>
    </source>
</evidence>
<reference evidence="16 17" key="1">
    <citation type="submission" date="2024-04" db="EMBL/GenBank/DDBJ databases">
        <title>The reference genome of an endangered Asteraceae, Deinandra increscens subsp. villosa, native to the Central Coast of California.</title>
        <authorList>
            <person name="Guilliams M."/>
            <person name="Hasenstab-Lehman K."/>
            <person name="Meyer R."/>
            <person name="Mcevoy S."/>
        </authorList>
    </citation>
    <scope>NUCLEOTIDE SEQUENCE [LARGE SCALE GENOMIC DNA]</scope>
    <source>
        <tissue evidence="16">Leaf</tissue>
    </source>
</reference>
<evidence type="ECO:0000256" key="4">
    <source>
        <dbReference type="ARBA" id="ARBA00023015"/>
    </source>
</evidence>
<keyword evidence="5" id="KW-0287">Flowering</keyword>
<dbReference type="PANTHER" id="PTHR47288:SF4">
    <property type="entry name" value="TRANSCRIPTION FACTOR HB-WOX FAMILY"/>
    <property type="match status" value="1"/>
</dbReference>
<dbReference type="GO" id="GO:0005634">
    <property type="term" value="C:nucleus"/>
    <property type="evidence" value="ECO:0007669"/>
    <property type="project" value="UniProtKB-SubCell"/>
</dbReference>
<dbReference type="GO" id="GO:0003677">
    <property type="term" value="F:DNA binding"/>
    <property type="evidence" value="ECO:0007669"/>
    <property type="project" value="UniProtKB-UniRule"/>
</dbReference>
<protein>
    <recommendedName>
        <fullName evidence="11">Protein WUSCHEL</fullName>
    </recommendedName>
</protein>
<comment type="subcellular location">
    <subcellularLocation>
        <location evidence="1 12 13">Nucleus</location>
    </subcellularLocation>
</comment>
<feature type="domain" description="Homeobox" evidence="15">
    <location>
        <begin position="48"/>
        <end position="113"/>
    </location>
</feature>
<evidence type="ECO:0000256" key="5">
    <source>
        <dbReference type="ARBA" id="ARBA00023089"/>
    </source>
</evidence>
<feature type="compositionally biased region" description="Polar residues" evidence="14">
    <location>
        <begin position="119"/>
        <end position="134"/>
    </location>
</feature>
<feature type="DNA-binding region" description="Homeobox" evidence="12">
    <location>
        <begin position="50"/>
        <end position="114"/>
    </location>
</feature>
<keyword evidence="17" id="KW-1185">Reference proteome</keyword>
<evidence type="ECO:0000256" key="3">
    <source>
        <dbReference type="ARBA" id="ARBA00022782"/>
    </source>
</evidence>
<evidence type="ECO:0000313" key="17">
    <source>
        <dbReference type="Proteomes" id="UP001408789"/>
    </source>
</evidence>
<feature type="region of interest" description="Disordered" evidence="14">
    <location>
        <begin position="109"/>
        <end position="147"/>
    </location>
</feature>
<dbReference type="EMBL" id="JBCNJP010000027">
    <property type="protein sequence ID" value="KAK9051677.1"/>
    <property type="molecule type" value="Genomic_DNA"/>
</dbReference>
<evidence type="ECO:0000313" key="16">
    <source>
        <dbReference type="EMBL" id="KAK9051677.1"/>
    </source>
</evidence>
<dbReference type="GO" id="GO:0003700">
    <property type="term" value="F:DNA-binding transcription factor activity"/>
    <property type="evidence" value="ECO:0007669"/>
    <property type="project" value="InterPro"/>
</dbReference>
<dbReference type="Gene3D" id="1.10.10.60">
    <property type="entry name" value="Homeodomain-like"/>
    <property type="match status" value="1"/>
</dbReference>
<keyword evidence="3" id="KW-0221">Differentiation</keyword>
<feature type="compositionally biased region" description="Basic and acidic residues" evidence="14">
    <location>
        <begin position="44"/>
        <end position="53"/>
    </location>
</feature>
<evidence type="ECO:0000256" key="13">
    <source>
        <dbReference type="RuleBase" id="RU000682"/>
    </source>
</evidence>
<keyword evidence="2" id="KW-0217">Developmental protein</keyword>
<dbReference type="GO" id="GO:0050793">
    <property type="term" value="P:regulation of developmental process"/>
    <property type="evidence" value="ECO:0007669"/>
    <property type="project" value="InterPro"/>
</dbReference>
<dbReference type="InterPro" id="IPR009057">
    <property type="entry name" value="Homeodomain-like_sf"/>
</dbReference>
<feature type="region of interest" description="Disordered" evidence="14">
    <location>
        <begin position="161"/>
        <end position="181"/>
    </location>
</feature>
<dbReference type="SMART" id="SM00389">
    <property type="entry name" value="HOX"/>
    <property type="match status" value="1"/>
</dbReference>
<keyword evidence="9 12" id="KW-0539">Nucleus</keyword>
<gene>
    <name evidence="16" type="ORF">SSX86_028305</name>
</gene>
<dbReference type="PANTHER" id="PTHR47288">
    <property type="entry name" value="WUSCHEL-RELATED HOMEOBOX 9"/>
    <property type="match status" value="1"/>
</dbReference>
<dbReference type="PROSITE" id="PS50071">
    <property type="entry name" value="HOMEOBOX_2"/>
    <property type="match status" value="1"/>
</dbReference>
<name>A0AAP0CCT1_9ASTR</name>
<keyword evidence="8" id="KW-0804">Transcription</keyword>
<dbReference type="Pfam" id="PF00046">
    <property type="entry name" value="Homeodomain"/>
    <property type="match status" value="1"/>
</dbReference>
<evidence type="ECO:0000256" key="7">
    <source>
        <dbReference type="ARBA" id="ARBA00023155"/>
    </source>
</evidence>
<feature type="compositionally biased region" description="Low complexity" evidence="14">
    <location>
        <begin position="135"/>
        <end position="147"/>
    </location>
</feature>
<organism evidence="16 17">
    <name type="scientific">Deinandra increscens subsp. villosa</name>
    <dbReference type="NCBI Taxonomy" id="3103831"/>
    <lineage>
        <taxon>Eukaryota</taxon>
        <taxon>Viridiplantae</taxon>
        <taxon>Streptophyta</taxon>
        <taxon>Embryophyta</taxon>
        <taxon>Tracheophyta</taxon>
        <taxon>Spermatophyta</taxon>
        <taxon>Magnoliopsida</taxon>
        <taxon>eudicotyledons</taxon>
        <taxon>Gunneridae</taxon>
        <taxon>Pentapetalae</taxon>
        <taxon>asterids</taxon>
        <taxon>campanulids</taxon>
        <taxon>Asterales</taxon>
        <taxon>Asteraceae</taxon>
        <taxon>Asteroideae</taxon>
        <taxon>Heliantheae alliance</taxon>
        <taxon>Madieae</taxon>
        <taxon>Madiinae</taxon>
        <taxon>Deinandra</taxon>
    </lineage>
</organism>
<comment type="similarity">
    <text evidence="10">Belongs to the WUS homeobox family.</text>
</comment>
<dbReference type="Proteomes" id="UP001408789">
    <property type="component" value="Unassembled WGS sequence"/>
</dbReference>
<evidence type="ECO:0000256" key="6">
    <source>
        <dbReference type="ARBA" id="ARBA00023125"/>
    </source>
</evidence>
<evidence type="ECO:0000256" key="1">
    <source>
        <dbReference type="ARBA" id="ARBA00004123"/>
    </source>
</evidence>
<proteinExistence type="inferred from homology"/>
<evidence type="ECO:0000256" key="11">
    <source>
        <dbReference type="ARBA" id="ARBA00068485"/>
    </source>
</evidence>
<dbReference type="GO" id="GO:0030154">
    <property type="term" value="P:cell differentiation"/>
    <property type="evidence" value="ECO:0007669"/>
    <property type="project" value="UniProtKB-KW"/>
</dbReference>
<dbReference type="AlphaFoldDB" id="A0AAP0CCT1"/>
<feature type="compositionally biased region" description="Basic residues" evidence="14">
    <location>
        <begin position="109"/>
        <end position="118"/>
    </location>
</feature>
<keyword evidence="4" id="KW-0805">Transcription regulation</keyword>
<dbReference type="CDD" id="cd00086">
    <property type="entry name" value="homeodomain"/>
    <property type="match status" value="1"/>
</dbReference>